<dbReference type="Gene3D" id="1.10.10.160">
    <property type="match status" value="1"/>
</dbReference>
<dbReference type="AlphaFoldDB" id="A0AB32XBX4"/>
<dbReference type="PROSITE" id="PS51217">
    <property type="entry name" value="UVRD_HELICASE_CTER"/>
    <property type="match status" value="1"/>
</dbReference>
<comment type="catalytic activity">
    <reaction evidence="10">
        <text>ATP + H2O = ADP + phosphate + H(+)</text>
        <dbReference type="Rhea" id="RHEA:13065"/>
        <dbReference type="ChEBI" id="CHEBI:15377"/>
        <dbReference type="ChEBI" id="CHEBI:15378"/>
        <dbReference type="ChEBI" id="CHEBI:30616"/>
        <dbReference type="ChEBI" id="CHEBI:43474"/>
        <dbReference type="ChEBI" id="CHEBI:456216"/>
        <dbReference type="EC" id="5.6.2.4"/>
    </reaction>
</comment>
<keyword evidence="3 11" id="KW-0378">Hydrolase</keyword>
<evidence type="ECO:0000256" key="10">
    <source>
        <dbReference type="ARBA" id="ARBA00048988"/>
    </source>
</evidence>
<keyword evidence="7" id="KW-0413">Isomerase</keyword>
<dbReference type="GO" id="GO:0043138">
    <property type="term" value="F:3'-5' DNA helicase activity"/>
    <property type="evidence" value="ECO:0007669"/>
    <property type="project" value="UniProtKB-EC"/>
</dbReference>
<comment type="similarity">
    <text evidence="1">Belongs to the helicase family. UvrD subfamily.</text>
</comment>
<evidence type="ECO:0000256" key="7">
    <source>
        <dbReference type="ARBA" id="ARBA00023235"/>
    </source>
</evidence>
<dbReference type="PANTHER" id="PTHR11070:SF2">
    <property type="entry name" value="ATP-DEPENDENT DNA HELICASE SRS2"/>
    <property type="match status" value="1"/>
</dbReference>
<evidence type="ECO:0000256" key="9">
    <source>
        <dbReference type="ARBA" id="ARBA00034808"/>
    </source>
</evidence>
<dbReference type="InterPro" id="IPR014017">
    <property type="entry name" value="DNA_helicase_UvrD-like_C"/>
</dbReference>
<dbReference type="PANTHER" id="PTHR11070">
    <property type="entry name" value="UVRD / RECB / PCRA DNA HELICASE FAMILY MEMBER"/>
    <property type="match status" value="1"/>
</dbReference>
<dbReference type="CDD" id="cd18807">
    <property type="entry name" value="SF1_C_UvrD"/>
    <property type="match status" value="1"/>
</dbReference>
<keyword evidence="2 11" id="KW-0547">Nucleotide-binding</keyword>
<comment type="catalytic activity">
    <reaction evidence="8">
        <text>Couples ATP hydrolysis with the unwinding of duplex DNA by translocating in the 3'-5' direction.</text>
        <dbReference type="EC" id="5.6.2.4"/>
    </reaction>
</comment>
<dbReference type="Proteomes" id="UP000007473">
    <property type="component" value="Chromosome"/>
</dbReference>
<evidence type="ECO:0000313" key="14">
    <source>
        <dbReference type="EMBL" id="ADV34545.1"/>
    </source>
</evidence>
<feature type="domain" description="UvrD-like helicase ATP-binding" evidence="12">
    <location>
        <begin position="9"/>
        <end position="291"/>
    </location>
</feature>
<organism evidence="14 15">
    <name type="scientific">Mycoplasmopsis fermentans (strain M64)</name>
    <name type="common">Mycoplasma fermentans</name>
    <dbReference type="NCBI Taxonomy" id="943945"/>
    <lineage>
        <taxon>Bacteria</taxon>
        <taxon>Bacillati</taxon>
        <taxon>Mycoplasmatota</taxon>
        <taxon>Mycoplasmoidales</taxon>
        <taxon>Metamycoplasmataceae</taxon>
        <taxon>Mycoplasmopsis</taxon>
    </lineage>
</organism>
<dbReference type="InterPro" id="IPR013986">
    <property type="entry name" value="DExx_box_DNA_helicase_dom_sf"/>
</dbReference>
<dbReference type="PROSITE" id="PS51198">
    <property type="entry name" value="UVRD_HELICASE_ATP_BIND"/>
    <property type="match status" value="1"/>
</dbReference>
<evidence type="ECO:0000256" key="11">
    <source>
        <dbReference type="PROSITE-ProRule" id="PRU00560"/>
    </source>
</evidence>
<evidence type="ECO:0000313" key="15">
    <source>
        <dbReference type="Proteomes" id="UP000007473"/>
    </source>
</evidence>
<dbReference type="GO" id="GO:0005524">
    <property type="term" value="F:ATP binding"/>
    <property type="evidence" value="ECO:0007669"/>
    <property type="project" value="UniProtKB-UniRule"/>
</dbReference>
<dbReference type="InterPro" id="IPR000212">
    <property type="entry name" value="DNA_helicase_UvrD/REP"/>
</dbReference>
<dbReference type="GO" id="GO:0000725">
    <property type="term" value="P:recombinational repair"/>
    <property type="evidence" value="ECO:0007669"/>
    <property type="project" value="TreeGrafter"/>
</dbReference>
<evidence type="ECO:0000256" key="6">
    <source>
        <dbReference type="ARBA" id="ARBA00023125"/>
    </source>
</evidence>
<dbReference type="Gene3D" id="1.10.486.10">
    <property type="entry name" value="PCRA, domain 4"/>
    <property type="match status" value="1"/>
</dbReference>
<dbReference type="InterPro" id="IPR014016">
    <property type="entry name" value="UvrD-like_ATP-bd"/>
</dbReference>
<feature type="domain" description="UvrD-like helicase C-terminal" evidence="13">
    <location>
        <begin position="292"/>
        <end position="564"/>
    </location>
</feature>
<evidence type="ECO:0000259" key="12">
    <source>
        <dbReference type="PROSITE" id="PS51198"/>
    </source>
</evidence>
<evidence type="ECO:0000256" key="8">
    <source>
        <dbReference type="ARBA" id="ARBA00034617"/>
    </source>
</evidence>
<keyword evidence="5 11" id="KW-0067">ATP-binding</keyword>
<dbReference type="RefSeq" id="WP_013526903.1">
    <property type="nucleotide sequence ID" value="NC_014921.1"/>
</dbReference>
<proteinExistence type="inferred from homology"/>
<dbReference type="SUPFAM" id="SSF52540">
    <property type="entry name" value="P-loop containing nucleoside triphosphate hydrolases"/>
    <property type="match status" value="1"/>
</dbReference>
<dbReference type="Gene3D" id="3.40.50.300">
    <property type="entry name" value="P-loop containing nucleotide triphosphate hydrolases"/>
    <property type="match status" value="2"/>
</dbReference>
<evidence type="ECO:0000256" key="3">
    <source>
        <dbReference type="ARBA" id="ARBA00022801"/>
    </source>
</evidence>
<dbReference type="Pfam" id="PF13361">
    <property type="entry name" value="UvrD_C"/>
    <property type="match status" value="1"/>
</dbReference>
<protein>
    <recommendedName>
        <fullName evidence="9">DNA 3'-5' helicase</fullName>
        <ecNumber evidence="9">5.6.2.4</ecNumber>
    </recommendedName>
</protein>
<evidence type="ECO:0000259" key="13">
    <source>
        <dbReference type="PROSITE" id="PS51217"/>
    </source>
</evidence>
<dbReference type="InterPro" id="IPR027417">
    <property type="entry name" value="P-loop_NTPase"/>
</dbReference>
<dbReference type="GO" id="GO:0003677">
    <property type="term" value="F:DNA binding"/>
    <property type="evidence" value="ECO:0007669"/>
    <property type="project" value="UniProtKB-KW"/>
</dbReference>
<evidence type="ECO:0000256" key="5">
    <source>
        <dbReference type="ARBA" id="ARBA00022840"/>
    </source>
</evidence>
<sequence length="723" mass="83084">MSKRDEILNSLNAEQKEALMYFDGPLRIIAGAGSGKTRVLTRKVAYLINELGISPRSILAVTFTNKAANEMSERVKQYVGEEANQIDICTFHSLSSKILRKEAIHVNLSNDFQIIDETDKKTIIAQLYKAEGISNEDVSYKNVMKIFSWAKNQGFSEDEIVKELDAKEKHRSNALVGKIYSKYNQYLTSKKCLDFDDLIIKVKELFDNFPEVAKIWSKKYSYVLVDEFQDTSTIQYDIVKYLSSNAQLTIVGDPDQTIYGWRGADVNLILDFDKDFKNTKTIILNTNYRSTKTILDAANKLIKHNKKRFSKDLITNREQGTPIEFIHAFSVEAEARWVVQKINELKKQKIQLKNIAIFYRSNYYSRPFEEELINENINHKIFNGQKFFQRTEVKNALAFLRVIYDGSDVSLNRIINVPNRKIGEATLKKLQEAANNKKLTLYSYLIKYYKELPVPLNVKNNIVKFLNKINLYRQALKSNSISVVLDKFLKEIGYYEHIEEETSLRGTAKDNVAELIRSIVTWEKKNPNKSIKEYLESVSLLSAGDEYDNFTNYVTLMTVHSAKGLEFDNIFLVGMSDQIFPNYKSLKSNSDDALEEERRLAYVAITRARNRLFISDSRGYLIGTDLEKKPSRFIREMGIELKNFILKTGSVGLDFDEIVDEKQIKALNKKIIVGDIISHTFFGEGQVVAVENDTISVRFTGQKTIKVLAKNHASIRLLKNTDD</sequence>
<dbReference type="EMBL" id="CP002458">
    <property type="protein sequence ID" value="ADV34545.1"/>
    <property type="molecule type" value="Genomic_DNA"/>
</dbReference>
<evidence type="ECO:0000256" key="4">
    <source>
        <dbReference type="ARBA" id="ARBA00022806"/>
    </source>
</evidence>
<dbReference type="GO" id="GO:0016787">
    <property type="term" value="F:hydrolase activity"/>
    <property type="evidence" value="ECO:0007669"/>
    <property type="project" value="UniProtKB-UniRule"/>
</dbReference>
<evidence type="ECO:0000256" key="1">
    <source>
        <dbReference type="ARBA" id="ARBA00009922"/>
    </source>
</evidence>
<dbReference type="KEGG" id="mfm:MfeM64YM_0547"/>
<reference evidence="14 15" key="1">
    <citation type="journal article" date="2011" name="J. Bacteriol.">
        <title>Genome sequence of the repetitive-sequence-rich Mycoplasma fermentans strain M64.</title>
        <authorList>
            <person name="Shu H.W."/>
            <person name="Liu T.T."/>
            <person name="Chang H.Y."/>
            <person name="Liu Y.M."/>
            <person name="Wu K.M."/>
            <person name="Shu H.Y."/>
            <person name="Tsai S.F."/>
            <person name="Hsiao K.J."/>
            <person name="Hu W.S."/>
            <person name="Ng W.V."/>
        </authorList>
    </citation>
    <scope>NUCLEOTIDE SEQUENCE [LARGE SCALE GENOMIC DNA]</scope>
    <source>
        <strain evidence="14 15">M64</strain>
    </source>
</reference>
<dbReference type="EC" id="5.6.2.4" evidence="9"/>
<evidence type="ECO:0000256" key="2">
    <source>
        <dbReference type="ARBA" id="ARBA00022741"/>
    </source>
</evidence>
<dbReference type="Pfam" id="PF00580">
    <property type="entry name" value="UvrD-helicase"/>
    <property type="match status" value="1"/>
</dbReference>
<gene>
    <name evidence="14" type="primary">pcrA</name>
    <name evidence="14" type="ordered locus">MfeM64YM_0547</name>
</gene>
<accession>A0AB32XBX4</accession>
<dbReference type="CDD" id="cd17932">
    <property type="entry name" value="DEXQc_UvrD"/>
    <property type="match status" value="1"/>
</dbReference>
<keyword evidence="6" id="KW-0238">DNA-binding</keyword>
<name>A0AB32XBX4_MYCFM</name>
<feature type="binding site" evidence="11">
    <location>
        <begin position="30"/>
        <end position="37"/>
    </location>
    <ligand>
        <name>ATP</name>
        <dbReference type="ChEBI" id="CHEBI:30616"/>
    </ligand>
</feature>
<keyword evidence="4 11" id="KW-0347">Helicase</keyword>